<feature type="domain" description="Anaphase-promoting complex subunit 4 long" evidence="1">
    <location>
        <begin position="346"/>
        <end position="524"/>
    </location>
</feature>
<proteinExistence type="predicted"/>
<reference evidence="3" key="1">
    <citation type="submission" date="2018-06" db="EMBL/GenBank/DDBJ databases">
        <authorList>
            <person name="Guldener U."/>
        </authorList>
    </citation>
    <scope>NUCLEOTIDE SEQUENCE [LARGE SCALE GENOMIC DNA]</scope>
    <source>
        <strain evidence="3">UTAD17</strain>
    </source>
</reference>
<gene>
    <name evidence="2" type="ORF">SCODWIG_01306</name>
</gene>
<organism evidence="2 3">
    <name type="scientific">Saccharomycodes ludwigii</name>
    <dbReference type="NCBI Taxonomy" id="36035"/>
    <lineage>
        <taxon>Eukaryota</taxon>
        <taxon>Fungi</taxon>
        <taxon>Dikarya</taxon>
        <taxon>Ascomycota</taxon>
        <taxon>Saccharomycotina</taxon>
        <taxon>Saccharomycetes</taxon>
        <taxon>Saccharomycodales</taxon>
        <taxon>Saccharomycodaceae</taxon>
        <taxon>Saccharomycodes</taxon>
    </lineage>
</organism>
<evidence type="ECO:0000259" key="1">
    <source>
        <dbReference type="Pfam" id="PF12896"/>
    </source>
</evidence>
<dbReference type="EMBL" id="UFAJ01000159">
    <property type="protein sequence ID" value="SSD59545.1"/>
    <property type="molecule type" value="Genomic_DNA"/>
</dbReference>
<dbReference type="Proteomes" id="UP000262825">
    <property type="component" value="Unassembled WGS sequence"/>
</dbReference>
<evidence type="ECO:0000313" key="3">
    <source>
        <dbReference type="Proteomes" id="UP000262825"/>
    </source>
</evidence>
<dbReference type="VEuPathDB" id="FungiDB:SCODWIG_01306"/>
<dbReference type="InterPro" id="IPR024790">
    <property type="entry name" value="APC4_long_dom"/>
</dbReference>
<protein>
    <recommendedName>
        <fullName evidence="1">Anaphase-promoting complex subunit 4 long domain-containing protein</fullName>
    </recommendedName>
</protein>
<dbReference type="OrthoDB" id="2110451at2759"/>
<dbReference type="AlphaFoldDB" id="A0A376B4D3"/>
<accession>A0A376B4D3</accession>
<name>A0A376B4D3_9ASCO</name>
<dbReference type="Pfam" id="PF12896">
    <property type="entry name" value="ANAPC4"/>
    <property type="match status" value="1"/>
</dbReference>
<sequence length="747" mass="85540">MSTKWSIDVDLLHNKYHYKGNQSIYITLPNNSLHLNVYKYNTNKNSVNKDQQRPQKISTIIVPKLYELLIDYAWCPFSTSCIMKNNCNHDNKTKSSRSTINNNNMEVCLLSKNHLLYYDASTSKQISLPINLQDNIAISATGDDNEKQELDIPKTVFWHIVYTKKPSNCILQSGLTKSMPLLSYEFSGVPNAAFPLLSSNFINASTSNKDIKISNGLTINASRVSTNFFGNDLYYLSLASTFGTTFFNNYDLFDDKESIKSDLFITLHTNGKIKINVNNFFQLDIDVSQNENDRCFIKENETVILNGYNLIVGGSINTNTNDSMILDVDLGCIFKDFLLVSIIGYINKLNCLLKYWTKVWREYLIEKKLVPFQNFLKRILAAYDGDIADALLDLYLTGMSVDPKLQDWFVNSLGNKNIKKWEKLKNEMYDFSLIVSMLISCLERVVVESDQLLGSTKSWTFPKSRMYLRGEIQELECSINNLQSAVSNLLVTLVNTIEKVRLEKLQHDAFLGWLKMWCLHMEDEDKPIIYNKKNPIELENVLKFLVSGTLSAESDSLQMAQTLHTMEKKMVPEINRIFKFSIQEKYRAMANKILNEKIKIYKLKSCQILDLYLEHGTDNNNDNCDNSKNRIFALQKLKSRPDGTYSENKSGVRITEVANGNKIPILSIEHSKILDGKFYDGKNTIVFIDKENKHLFLHDGVTPMLYSSGMKDCVRFLKVIRDDNNDKSDGVKVLVVSNNFQTVSLLG</sequence>
<evidence type="ECO:0000313" key="2">
    <source>
        <dbReference type="EMBL" id="SSD59545.1"/>
    </source>
</evidence>
<keyword evidence="3" id="KW-1185">Reference proteome</keyword>